<organism evidence="1">
    <name type="scientific">marine metagenome</name>
    <dbReference type="NCBI Taxonomy" id="408172"/>
    <lineage>
        <taxon>unclassified sequences</taxon>
        <taxon>metagenomes</taxon>
        <taxon>ecological metagenomes</taxon>
    </lineage>
</organism>
<dbReference type="AlphaFoldDB" id="A0A382BWB6"/>
<sequence length="44" mass="4635">VSIDEAYGLYDATGLAGLVASNEVKVAELVDVAITRIEAQNSRL</sequence>
<reference evidence="1" key="1">
    <citation type="submission" date="2018-05" db="EMBL/GenBank/DDBJ databases">
        <authorList>
            <person name="Lanie J.A."/>
            <person name="Ng W.-L."/>
            <person name="Kazmierczak K.M."/>
            <person name="Andrzejewski T.M."/>
            <person name="Davidsen T.M."/>
            <person name="Wayne K.J."/>
            <person name="Tettelin H."/>
            <person name="Glass J.I."/>
            <person name="Rusch D."/>
            <person name="Podicherti R."/>
            <person name="Tsui H.-C.T."/>
            <person name="Winkler M.E."/>
        </authorList>
    </citation>
    <scope>NUCLEOTIDE SEQUENCE</scope>
</reference>
<feature type="non-terminal residue" evidence="1">
    <location>
        <position position="1"/>
    </location>
</feature>
<accession>A0A382BWB6</accession>
<name>A0A382BWB6_9ZZZZ</name>
<protein>
    <submittedName>
        <fullName evidence="1">Uncharacterized protein</fullName>
    </submittedName>
</protein>
<gene>
    <name evidence="1" type="ORF">METZ01_LOCUS170351</name>
</gene>
<feature type="non-terminal residue" evidence="1">
    <location>
        <position position="44"/>
    </location>
</feature>
<proteinExistence type="predicted"/>
<dbReference type="EMBL" id="UINC01031442">
    <property type="protein sequence ID" value="SVB17497.1"/>
    <property type="molecule type" value="Genomic_DNA"/>
</dbReference>
<evidence type="ECO:0000313" key="1">
    <source>
        <dbReference type="EMBL" id="SVB17497.1"/>
    </source>
</evidence>